<evidence type="ECO:0000313" key="3">
    <source>
        <dbReference type="Proteomes" id="UP001597510"/>
    </source>
</evidence>
<feature type="region of interest" description="Disordered" evidence="1">
    <location>
        <begin position="27"/>
        <end position="49"/>
    </location>
</feature>
<sequence length="438" mass="47726">MKTLQAIAIILLAFFGMLSCEIDNGNINPDKPSDKGTPTEIGKPLGATTSKTIGAQGGSISTADGKLTLTFPAGALSKETNITIRPVENKAWGGVGIGYEFGPDGSEFAKPVTFTYHYDNKEISGASLDNMALAFQDEAKVWQMTAPLTVNKTQKTLTGAIKHFSWWSMITHYRLTPEYDTVLVKQTKELQVEYLDTEWPWTDKPNSIDGLLVPLNSPVIADRTVISKIYLNGVDCTTDLPKDQTSGLLGFANKGNKAVIMYTAPHKKPNNAYNPVALSIELSHAGTAKLLLVSNLYVETDNKFSVGGSESNNIAINATYGAGALLLMFEDDHSNTLRLYTENFAPGQYAFNTTNTFASAYNPSQEKGRISQYTHCRTERTEKGTIIIDKIYQADGRTVVKGSVTGSVCTEHISDDKCGVISHKIMFISAKFTVPVMM</sequence>
<protein>
    <recommendedName>
        <fullName evidence="4">ZU5 domain-containing protein</fullName>
    </recommendedName>
</protein>
<dbReference type="PROSITE" id="PS51257">
    <property type="entry name" value="PROKAR_LIPOPROTEIN"/>
    <property type="match status" value="1"/>
</dbReference>
<accession>A0ABW5J342</accession>
<reference evidence="3" key="1">
    <citation type="journal article" date="2019" name="Int. J. Syst. Evol. Microbiol.">
        <title>The Global Catalogue of Microorganisms (GCM) 10K type strain sequencing project: providing services to taxonomists for standard genome sequencing and annotation.</title>
        <authorList>
            <consortium name="The Broad Institute Genomics Platform"/>
            <consortium name="The Broad Institute Genome Sequencing Center for Infectious Disease"/>
            <person name="Wu L."/>
            <person name="Ma J."/>
        </authorList>
    </citation>
    <scope>NUCLEOTIDE SEQUENCE [LARGE SCALE GENOMIC DNA]</scope>
    <source>
        <strain evidence="3">KCTC 52344</strain>
    </source>
</reference>
<dbReference type="EMBL" id="JBHULC010000001">
    <property type="protein sequence ID" value="MFD2519471.1"/>
    <property type="molecule type" value="Genomic_DNA"/>
</dbReference>
<keyword evidence="3" id="KW-1185">Reference proteome</keyword>
<dbReference type="RefSeq" id="WP_340238458.1">
    <property type="nucleotide sequence ID" value="NZ_JBBEWC010000009.1"/>
</dbReference>
<proteinExistence type="predicted"/>
<evidence type="ECO:0000313" key="2">
    <source>
        <dbReference type="EMBL" id="MFD2519471.1"/>
    </source>
</evidence>
<evidence type="ECO:0000256" key="1">
    <source>
        <dbReference type="SAM" id="MobiDB-lite"/>
    </source>
</evidence>
<name>A0ABW5J342_9BACT</name>
<dbReference type="Proteomes" id="UP001597510">
    <property type="component" value="Unassembled WGS sequence"/>
</dbReference>
<dbReference type="Gene3D" id="2.60.220.30">
    <property type="match status" value="1"/>
</dbReference>
<evidence type="ECO:0008006" key="4">
    <source>
        <dbReference type="Google" id="ProtNLM"/>
    </source>
</evidence>
<comment type="caution">
    <text evidence="2">The sequence shown here is derived from an EMBL/GenBank/DDBJ whole genome shotgun (WGS) entry which is preliminary data.</text>
</comment>
<organism evidence="2 3">
    <name type="scientific">Emticicia soli</name>
    <dbReference type="NCBI Taxonomy" id="2027878"/>
    <lineage>
        <taxon>Bacteria</taxon>
        <taxon>Pseudomonadati</taxon>
        <taxon>Bacteroidota</taxon>
        <taxon>Cytophagia</taxon>
        <taxon>Cytophagales</taxon>
        <taxon>Leadbetterellaceae</taxon>
        <taxon>Emticicia</taxon>
    </lineage>
</organism>
<gene>
    <name evidence="2" type="ORF">ACFSR2_01145</name>
</gene>